<dbReference type="InterPro" id="IPR042099">
    <property type="entry name" value="ANL_N_sf"/>
</dbReference>
<dbReference type="PANTHER" id="PTHR42921">
    <property type="entry name" value="ACETOACETYL-COA SYNTHETASE"/>
    <property type="match status" value="1"/>
</dbReference>
<sequence length="654" mass="74019">MKNVMWIPSDDSVKHSNMHSFMQFVMEKYNLKLDNYGDLYRWSIKSKENFWQAIWRYFDIKYKSASHNVLKQSEDMFKANWFSGAKLNFAENLMRFRDSHIALEFYNERGDTESLSYEDLYTQVAEFSAALKASGIVKGDRVAAVMPNIVQTVVAMLASTALGAIWSGCSPDFGLQAMLDRFQQIEPKLIIFTDGYYYKGKAYQRQRIIKQLIAKLPLLELKIMVPYLEKKADGYDVSDDDTILFDDFRRMGRTRGEGNLKLTFEQTEFSHPLYILYSSGTTGVPKCIVHGVGGTLLQHLKELGLHTDTKPSDKIFYYTSTGWMMWNWLVSALSLGATLVLYDGSPFYPEADSLIKLVDRQKVSVFGCGASYISTLQKQQVDINYELKYLRLILSTGSPLLAESFDYVYQSIKSNVQLSSISGGSDIISCFALGNPLTPVYRGELQSPGLGMAVEVWNEQGEAVIEQKGELVCSAAFPSMPVYFWNDPQNKKYHHAYFEKYPGVWAQGDYAKITEHQGLIIYGRSDATLNPAGIRIGTAEIYQQLENNPSIIDSVVAGQSWQGDQRIILFVQLVAGKVLDDELKQKIRQQIKNNTSIHHVPAKIIQVEDIPKTYSGKTAELAVTRAINNEAVRNLSALMNPQSIELFQQLEELS</sequence>
<feature type="domain" description="AMP-binding enzyme C-terminal" evidence="6">
    <location>
        <begin position="545"/>
        <end position="617"/>
    </location>
</feature>
<dbReference type="Gene3D" id="3.40.50.12780">
    <property type="entry name" value="N-terminal domain of ligase-like"/>
    <property type="match status" value="1"/>
</dbReference>
<evidence type="ECO:0000256" key="1">
    <source>
        <dbReference type="ARBA" id="ARBA00006432"/>
    </source>
</evidence>
<accession>A0A3B0XBG4</accession>
<dbReference type="InterPro" id="IPR000873">
    <property type="entry name" value="AMP-dep_synth/lig_dom"/>
</dbReference>
<proteinExistence type="inferred from homology"/>
<dbReference type="AlphaFoldDB" id="A0A3B0XBG4"/>
<dbReference type="InterPro" id="IPR020845">
    <property type="entry name" value="AMP-binding_CS"/>
</dbReference>
<protein>
    <submittedName>
        <fullName evidence="8">Acetoacetyl-CoA synthetase</fullName>
        <ecNumber evidence="8">6.2.1.16</ecNumber>
    </submittedName>
</protein>
<dbReference type="EC" id="6.2.1.16" evidence="8"/>
<keyword evidence="3" id="KW-0547">Nucleotide-binding</keyword>
<gene>
    <name evidence="8" type="ORF">MNBD_GAMMA11-2110</name>
</gene>
<evidence type="ECO:0000259" key="7">
    <source>
        <dbReference type="Pfam" id="PF16177"/>
    </source>
</evidence>
<evidence type="ECO:0000256" key="3">
    <source>
        <dbReference type="ARBA" id="ARBA00022741"/>
    </source>
</evidence>
<feature type="domain" description="AMP-dependent synthetase/ligase" evidence="5">
    <location>
        <begin position="96"/>
        <end position="474"/>
    </location>
</feature>
<dbReference type="GO" id="GO:0006629">
    <property type="term" value="P:lipid metabolic process"/>
    <property type="evidence" value="ECO:0007669"/>
    <property type="project" value="InterPro"/>
</dbReference>
<dbReference type="InterPro" id="IPR045851">
    <property type="entry name" value="AMP-bd_C_sf"/>
</dbReference>
<dbReference type="PROSITE" id="PS00455">
    <property type="entry name" value="AMP_BINDING"/>
    <property type="match status" value="1"/>
</dbReference>
<dbReference type="InterPro" id="IPR032387">
    <property type="entry name" value="ACAS_N"/>
</dbReference>
<evidence type="ECO:0000256" key="2">
    <source>
        <dbReference type="ARBA" id="ARBA00022598"/>
    </source>
</evidence>
<dbReference type="Pfam" id="PF13193">
    <property type="entry name" value="AMP-binding_C"/>
    <property type="match status" value="1"/>
</dbReference>
<keyword evidence="4" id="KW-0067">ATP-binding</keyword>
<dbReference type="NCBIfam" id="NF002937">
    <property type="entry name" value="PRK03584.1"/>
    <property type="match status" value="1"/>
</dbReference>
<dbReference type="Pfam" id="PF00501">
    <property type="entry name" value="AMP-binding"/>
    <property type="match status" value="1"/>
</dbReference>
<dbReference type="PANTHER" id="PTHR42921:SF1">
    <property type="entry name" value="ACETOACETYL-COA SYNTHETASE"/>
    <property type="match status" value="1"/>
</dbReference>
<dbReference type="Pfam" id="PF16177">
    <property type="entry name" value="ACAS_N"/>
    <property type="match status" value="1"/>
</dbReference>
<dbReference type="GO" id="GO:0030729">
    <property type="term" value="F:acetoacetate-CoA ligase activity"/>
    <property type="evidence" value="ECO:0007669"/>
    <property type="project" value="UniProtKB-EC"/>
</dbReference>
<dbReference type="SUPFAM" id="SSF56801">
    <property type="entry name" value="Acetyl-CoA synthetase-like"/>
    <property type="match status" value="1"/>
</dbReference>
<dbReference type="InterPro" id="IPR025110">
    <property type="entry name" value="AMP-bd_C"/>
</dbReference>
<evidence type="ECO:0000259" key="6">
    <source>
        <dbReference type="Pfam" id="PF13193"/>
    </source>
</evidence>
<dbReference type="NCBIfam" id="TIGR01217">
    <property type="entry name" value="ac_ac_CoA_syn"/>
    <property type="match status" value="1"/>
</dbReference>
<evidence type="ECO:0000259" key="5">
    <source>
        <dbReference type="Pfam" id="PF00501"/>
    </source>
</evidence>
<comment type="similarity">
    <text evidence="1">Belongs to the ATP-dependent AMP-binding enzyme family.</text>
</comment>
<keyword evidence="2 8" id="KW-0436">Ligase</keyword>
<reference evidence="8" key="1">
    <citation type="submission" date="2018-06" db="EMBL/GenBank/DDBJ databases">
        <authorList>
            <person name="Zhirakovskaya E."/>
        </authorList>
    </citation>
    <scope>NUCLEOTIDE SEQUENCE</scope>
</reference>
<dbReference type="Gene3D" id="3.30.300.30">
    <property type="match status" value="1"/>
</dbReference>
<name>A0A3B0XBG4_9ZZZZ</name>
<dbReference type="InterPro" id="IPR005914">
    <property type="entry name" value="Acac_CoA_synth"/>
</dbReference>
<organism evidence="8">
    <name type="scientific">hydrothermal vent metagenome</name>
    <dbReference type="NCBI Taxonomy" id="652676"/>
    <lineage>
        <taxon>unclassified sequences</taxon>
        <taxon>metagenomes</taxon>
        <taxon>ecological metagenomes</taxon>
    </lineage>
</organism>
<feature type="domain" description="Acetyl-coenzyme A synthetase N-terminal" evidence="7">
    <location>
        <begin position="36"/>
        <end position="92"/>
    </location>
</feature>
<dbReference type="EMBL" id="UOFG01000244">
    <property type="protein sequence ID" value="VAW65101.1"/>
    <property type="molecule type" value="Genomic_DNA"/>
</dbReference>
<evidence type="ECO:0000256" key="4">
    <source>
        <dbReference type="ARBA" id="ARBA00022840"/>
    </source>
</evidence>
<evidence type="ECO:0000313" key="8">
    <source>
        <dbReference type="EMBL" id="VAW65101.1"/>
    </source>
</evidence>
<dbReference type="GO" id="GO:0005524">
    <property type="term" value="F:ATP binding"/>
    <property type="evidence" value="ECO:0007669"/>
    <property type="project" value="UniProtKB-KW"/>
</dbReference>